<reference evidence="2" key="1">
    <citation type="submission" date="2019-08" db="EMBL/GenBank/DDBJ databases">
        <title>Carotenoids and Carotenoid Binding Proteins in the Halophilic Cyanobacterium Euhalothece sp. ZM00.</title>
        <authorList>
            <person name="Cho S.M."/>
            <person name="Song J.Y."/>
            <person name="Park Y.-I."/>
        </authorList>
    </citation>
    <scope>NUCLEOTIDE SEQUENCE [LARGE SCALE GENOMIC DNA]</scope>
    <source>
        <strain evidence="2">Z-M001</strain>
    </source>
</reference>
<dbReference type="OrthoDB" id="463986at2"/>
<proteinExistence type="predicted"/>
<gene>
    <name evidence="2" type="ORF">FRE64_03995</name>
</gene>
<dbReference type="AlphaFoldDB" id="A0A5B8NJP7"/>
<feature type="region of interest" description="Disordered" evidence="1">
    <location>
        <begin position="1"/>
        <end position="41"/>
    </location>
</feature>
<dbReference type="EMBL" id="CP042326">
    <property type="protein sequence ID" value="QDZ39166.1"/>
    <property type="molecule type" value="Genomic_DNA"/>
</dbReference>
<dbReference type="Proteomes" id="UP000318453">
    <property type="component" value="Chromosome"/>
</dbReference>
<sequence length="140" mass="15715">MTEQTQSSNIPQSSSIEVSERTNSLVNQNLSDASEPVREETKQLIEAITRKAQSETHKAGEFAKENYLEAVRNARAEIEQLNFDPERVEESIRLIQKDAEENWESLVREVEDFGNRLNEAATTAWSILTGADKDSGSSQS</sequence>
<feature type="compositionally biased region" description="Polar residues" evidence="1">
    <location>
        <begin position="1"/>
        <end position="32"/>
    </location>
</feature>
<name>A0A5B8NJP7_9CHRO</name>
<organism evidence="2 3">
    <name type="scientific">Euhalothece natronophila Z-M001</name>
    <dbReference type="NCBI Taxonomy" id="522448"/>
    <lineage>
        <taxon>Bacteria</taxon>
        <taxon>Bacillati</taxon>
        <taxon>Cyanobacteriota</taxon>
        <taxon>Cyanophyceae</taxon>
        <taxon>Oscillatoriophycideae</taxon>
        <taxon>Chroococcales</taxon>
        <taxon>Halothecacae</taxon>
        <taxon>Halothece cluster</taxon>
        <taxon>Euhalothece</taxon>
    </lineage>
</organism>
<evidence type="ECO:0000256" key="1">
    <source>
        <dbReference type="SAM" id="MobiDB-lite"/>
    </source>
</evidence>
<evidence type="ECO:0000313" key="3">
    <source>
        <dbReference type="Proteomes" id="UP000318453"/>
    </source>
</evidence>
<accession>A0A5B8NJP7</accession>
<dbReference type="RefSeq" id="WP_146294772.1">
    <property type="nucleotide sequence ID" value="NZ_CP042326.1"/>
</dbReference>
<protein>
    <submittedName>
        <fullName evidence="2">Uncharacterized protein</fullName>
    </submittedName>
</protein>
<keyword evidence="3" id="KW-1185">Reference proteome</keyword>
<dbReference type="KEGG" id="enn:FRE64_03995"/>
<evidence type="ECO:0000313" key="2">
    <source>
        <dbReference type="EMBL" id="QDZ39166.1"/>
    </source>
</evidence>